<evidence type="ECO:0000313" key="1">
    <source>
        <dbReference type="EMBL" id="KUM49121.1"/>
    </source>
</evidence>
<name>A0A101M148_PICGL</name>
<gene>
    <name evidence="1" type="ORF">ABT39_MTgene3670</name>
</gene>
<reference evidence="1" key="1">
    <citation type="journal article" date="2015" name="Genome Biol. Evol.">
        <title>Organellar Genomes of White Spruce (Picea glauca): Assembly and Annotation.</title>
        <authorList>
            <person name="Jackman S.D."/>
            <person name="Warren R.L."/>
            <person name="Gibb E.A."/>
            <person name="Vandervalk B.P."/>
            <person name="Mohamadi H."/>
            <person name="Chu J."/>
            <person name="Raymond A."/>
            <person name="Pleasance S."/>
            <person name="Coope R."/>
            <person name="Wildung M.R."/>
            <person name="Ritland C.E."/>
            <person name="Bousquet J."/>
            <person name="Jones S.J."/>
            <person name="Bohlmann J."/>
            <person name="Birol I."/>
        </authorList>
    </citation>
    <scope>NUCLEOTIDE SEQUENCE [LARGE SCALE GENOMIC DNA]</scope>
    <source>
        <tissue evidence="1">Flushing bud</tissue>
    </source>
</reference>
<organism evidence="1">
    <name type="scientific">Picea glauca</name>
    <name type="common">White spruce</name>
    <name type="synonym">Pinus glauca</name>
    <dbReference type="NCBI Taxonomy" id="3330"/>
    <lineage>
        <taxon>Eukaryota</taxon>
        <taxon>Viridiplantae</taxon>
        <taxon>Streptophyta</taxon>
        <taxon>Embryophyta</taxon>
        <taxon>Tracheophyta</taxon>
        <taxon>Spermatophyta</taxon>
        <taxon>Pinopsida</taxon>
        <taxon>Pinidae</taxon>
        <taxon>Conifers I</taxon>
        <taxon>Pinales</taxon>
        <taxon>Pinaceae</taxon>
        <taxon>Picea</taxon>
    </lineage>
</organism>
<dbReference type="AlphaFoldDB" id="A0A101M148"/>
<accession>A0A101M148</accession>
<geneLocation type="mitochondrion" evidence="1"/>
<protein>
    <submittedName>
        <fullName evidence="1">Uncharacterized protein</fullName>
    </submittedName>
</protein>
<comment type="caution">
    <text evidence="1">The sequence shown here is derived from an EMBL/GenBank/DDBJ whole genome shotgun (WGS) entry which is preliminary data.</text>
</comment>
<keyword evidence="1" id="KW-0496">Mitochondrion</keyword>
<dbReference type="EMBL" id="LKAM01000003">
    <property type="protein sequence ID" value="KUM49121.1"/>
    <property type="molecule type" value="Genomic_DNA"/>
</dbReference>
<proteinExistence type="predicted"/>
<sequence>MLLMIRVINLGIMNRKIEVWGVGLNAINAQRTGKGGERFNFTLGRVQSLTLPPFTPVPTFDTLPIIDYPPFTLVGEPARTTSGIWTPGQSYPHIIYTT</sequence>